<evidence type="ECO:0000313" key="1">
    <source>
        <dbReference type="EMBL" id="CAH0530383.1"/>
    </source>
</evidence>
<proteinExistence type="predicted"/>
<protein>
    <recommendedName>
        <fullName evidence="3">1-pyrroline-5-carboxylate dehydrogenase</fullName>
    </recommendedName>
</protein>
<comment type="caution">
    <text evidence="1">The sequence shown here is derived from an EMBL/GenBank/DDBJ whole genome shotgun (WGS) entry which is preliminary data.</text>
</comment>
<dbReference type="Proteomes" id="UP000838160">
    <property type="component" value="Unassembled WGS sequence"/>
</dbReference>
<gene>
    <name evidence="1" type="ORF">VHP8226_04026</name>
</gene>
<accession>A0ABM8ZNY1</accession>
<dbReference type="RefSeq" id="WP_237486932.1">
    <property type="nucleotide sequence ID" value="NZ_CAKLCM010000003.1"/>
</dbReference>
<reference evidence="1" key="1">
    <citation type="submission" date="2021-12" db="EMBL/GenBank/DDBJ databases">
        <authorList>
            <person name="Rodrigo-Torres L."/>
            <person name="Arahal R. D."/>
            <person name="Lucena T."/>
        </authorList>
    </citation>
    <scope>NUCLEOTIDE SEQUENCE</scope>
    <source>
        <strain evidence="1">CECT 8226</strain>
    </source>
</reference>
<organism evidence="1 2">
    <name type="scientific">Vibrio hippocampi</name>
    <dbReference type="NCBI Taxonomy" id="654686"/>
    <lineage>
        <taxon>Bacteria</taxon>
        <taxon>Pseudomonadati</taxon>
        <taxon>Pseudomonadota</taxon>
        <taxon>Gammaproteobacteria</taxon>
        <taxon>Vibrionales</taxon>
        <taxon>Vibrionaceae</taxon>
        <taxon>Vibrio</taxon>
    </lineage>
</organism>
<sequence length="251" mass="27224">MKEALDFSQLANRWRSCHVLKRCECLLSLASRMRKDSIHKEDNLQSRLIQYQARCTASLISDSQPLDGPTGESNELYFVPKGLVVLLVDSEQCDMSLDEHKQQQLEAAALAMLSAALTAGNSVLFVINDQALCSVVESINQWYCLAQPLVSALPISALPIVATLPTAQLSNQQLAQASVVGFVGSQSACWQLNRQLSLLEGPIISLVAETDLDNIPSAYSPHLALQFMVEKTRTINLAAVGGNASLLQSGN</sequence>
<keyword evidence="2" id="KW-1185">Reference proteome</keyword>
<evidence type="ECO:0000313" key="2">
    <source>
        <dbReference type="Proteomes" id="UP000838160"/>
    </source>
</evidence>
<dbReference type="EMBL" id="CAKLCM010000003">
    <property type="protein sequence ID" value="CAH0530383.1"/>
    <property type="molecule type" value="Genomic_DNA"/>
</dbReference>
<evidence type="ECO:0008006" key="3">
    <source>
        <dbReference type="Google" id="ProtNLM"/>
    </source>
</evidence>
<name>A0ABM8ZNY1_9VIBR</name>